<dbReference type="HOGENOM" id="CLU_2992409_0_0_9"/>
<dbReference type="STRING" id="44252.DJ90_6554"/>
<protein>
    <submittedName>
        <fullName evidence="1">Uncharacterized protein</fullName>
    </submittedName>
</protein>
<name>A0A090ZMR4_PAEMA</name>
<comment type="caution">
    <text evidence="1">The sequence shown here is derived from an EMBL/GenBank/DDBJ whole genome shotgun (WGS) entry which is preliminary data.</text>
</comment>
<reference evidence="1 2" key="1">
    <citation type="submission" date="2014-04" db="EMBL/GenBank/DDBJ databases">
        <authorList>
            <person name="Bishop-Lilly K.A."/>
            <person name="Broomall S.M."/>
            <person name="Chain P.S."/>
            <person name="Chertkov O."/>
            <person name="Coyne S.R."/>
            <person name="Daligault H.E."/>
            <person name="Davenport K.W."/>
            <person name="Erkkila T."/>
            <person name="Frey K.G."/>
            <person name="Gibbons H.S."/>
            <person name="Gu W."/>
            <person name="Jaissle J."/>
            <person name="Johnson S.L."/>
            <person name="Koroleva G.I."/>
            <person name="Ladner J.T."/>
            <person name="Lo C.-C."/>
            <person name="Minogue T.D."/>
            <person name="Munk C."/>
            <person name="Palacios G.F."/>
            <person name="Redden C.L."/>
            <person name="Rosenzweig C.N."/>
            <person name="Scholz M.B."/>
            <person name="Teshima H."/>
            <person name="Xu Y."/>
        </authorList>
    </citation>
    <scope>NUCLEOTIDE SEQUENCE [LARGE SCALE GENOMIC DNA]</scope>
    <source>
        <strain evidence="1 2">8244</strain>
    </source>
</reference>
<dbReference type="EMBL" id="JMQA01000004">
    <property type="protein sequence ID" value="KFN11912.1"/>
    <property type="molecule type" value="Genomic_DNA"/>
</dbReference>
<gene>
    <name evidence="1" type="ORF">DJ90_6554</name>
</gene>
<dbReference type="Proteomes" id="UP000029278">
    <property type="component" value="Unassembled WGS sequence"/>
</dbReference>
<evidence type="ECO:0000313" key="1">
    <source>
        <dbReference type="EMBL" id="KFN11912.1"/>
    </source>
</evidence>
<accession>A0A090ZMR4</accession>
<evidence type="ECO:0000313" key="2">
    <source>
        <dbReference type="Proteomes" id="UP000029278"/>
    </source>
</evidence>
<keyword evidence="2" id="KW-1185">Reference proteome</keyword>
<organism evidence="1 2">
    <name type="scientific">Paenibacillus macerans</name>
    <name type="common">Bacillus macerans</name>
    <dbReference type="NCBI Taxonomy" id="44252"/>
    <lineage>
        <taxon>Bacteria</taxon>
        <taxon>Bacillati</taxon>
        <taxon>Bacillota</taxon>
        <taxon>Bacilli</taxon>
        <taxon>Bacillales</taxon>
        <taxon>Paenibacillaceae</taxon>
        <taxon>Paenibacillus</taxon>
    </lineage>
</organism>
<dbReference type="PATRIC" id="fig|44252.3.peg.381"/>
<sequence length="57" mass="6829">MIKEFIFYARHEKEADQTIKKISKNLRKALREEYKAFTERKAKIEGYLKGVKDHGNE</sequence>
<proteinExistence type="predicted"/>
<dbReference type="AlphaFoldDB" id="A0A090ZMR4"/>